<dbReference type="eggNOG" id="COG0840">
    <property type="taxonomic scope" value="Bacteria"/>
</dbReference>
<dbReference type="PANTHER" id="PTHR43531">
    <property type="entry name" value="PROTEIN ICFG"/>
    <property type="match status" value="1"/>
</dbReference>
<feature type="domain" description="HAMP" evidence="9">
    <location>
        <begin position="340"/>
        <end position="392"/>
    </location>
</feature>
<dbReference type="AlphaFoldDB" id="A0A0H3L0B9"/>
<dbReference type="PROSITE" id="PS50111">
    <property type="entry name" value="CHEMOTAXIS_TRANSDUC_2"/>
    <property type="match status" value="1"/>
</dbReference>
<evidence type="ECO:0000313" key="10">
    <source>
        <dbReference type="EMBL" id="BAK12748.1"/>
    </source>
</evidence>
<dbReference type="Proteomes" id="UP000006690">
    <property type="component" value="Chromosome"/>
</dbReference>
<evidence type="ECO:0000256" key="4">
    <source>
        <dbReference type="ARBA" id="ARBA00023224"/>
    </source>
</evidence>
<evidence type="ECO:0000256" key="6">
    <source>
        <dbReference type="PROSITE-ProRule" id="PRU00284"/>
    </source>
</evidence>
<keyword evidence="3" id="KW-0145">Chemotaxis</keyword>
<evidence type="ECO:0000256" key="3">
    <source>
        <dbReference type="ARBA" id="ARBA00022500"/>
    </source>
</evidence>
<dbReference type="Pfam" id="PF00672">
    <property type="entry name" value="HAMP"/>
    <property type="match status" value="1"/>
</dbReference>
<evidence type="ECO:0000256" key="5">
    <source>
        <dbReference type="ARBA" id="ARBA00029447"/>
    </source>
</evidence>
<dbReference type="CDD" id="cd06225">
    <property type="entry name" value="HAMP"/>
    <property type="match status" value="1"/>
</dbReference>
<comment type="subcellular location">
    <subcellularLocation>
        <location evidence="1">Membrane</location>
    </subcellularLocation>
</comment>
<accession>A0A0H3L0B9</accession>
<dbReference type="RefSeq" id="WP_014594668.1">
    <property type="nucleotide sequence ID" value="NC_017531.2"/>
</dbReference>
<dbReference type="InterPro" id="IPR003660">
    <property type="entry name" value="HAMP_dom"/>
</dbReference>
<reference evidence="11" key="1">
    <citation type="journal article" date="2012" name="Appl. Microbiol. Biotechnol.">
        <title>The complete genome sequence of Pantoea ananatis AJ13355, an organism with great biotechnological potential.</title>
        <authorList>
            <person name="Hara Y."/>
            <person name="Kadotani N."/>
            <person name="Izui H."/>
            <person name="Katashkina J.I."/>
            <person name="Kuvaeva T.M."/>
            <person name="Andreeva I.G."/>
            <person name="Golubeva L.I."/>
            <person name="Malko D.B."/>
            <person name="Makeev V.J."/>
            <person name="Mashko S.V."/>
            <person name="Kozlov Y.I."/>
        </authorList>
    </citation>
    <scope>NUCLEOTIDE SEQUENCE [LARGE SCALE GENOMIC DNA]</scope>
    <source>
        <strain evidence="11">AJ13355</strain>
    </source>
</reference>
<feature type="domain" description="Methyl-accepting transducer" evidence="8">
    <location>
        <begin position="397"/>
        <end position="626"/>
    </location>
</feature>
<dbReference type="GO" id="GO:0004888">
    <property type="term" value="F:transmembrane signaling receptor activity"/>
    <property type="evidence" value="ECO:0007669"/>
    <property type="project" value="TreeGrafter"/>
</dbReference>
<dbReference type="Gene3D" id="1.10.287.950">
    <property type="entry name" value="Methyl-accepting chemotaxis protein"/>
    <property type="match status" value="1"/>
</dbReference>
<proteinExistence type="inferred from homology"/>
<dbReference type="SMART" id="SM00283">
    <property type="entry name" value="MA"/>
    <property type="match status" value="1"/>
</dbReference>
<dbReference type="Pfam" id="PF00015">
    <property type="entry name" value="MCPsignal"/>
    <property type="match status" value="1"/>
</dbReference>
<keyword evidence="4 6" id="KW-0807">Transducer</keyword>
<evidence type="ECO:0000256" key="7">
    <source>
        <dbReference type="SAM" id="Phobius"/>
    </source>
</evidence>
<dbReference type="InterPro" id="IPR004089">
    <property type="entry name" value="MCPsignal_dom"/>
</dbReference>
<evidence type="ECO:0000256" key="2">
    <source>
        <dbReference type="ARBA" id="ARBA00022481"/>
    </source>
</evidence>
<gene>
    <name evidence="10" type="primary">tsr</name>
    <name evidence="10" type="ordered locus">PAJ_2668</name>
</gene>
<dbReference type="SMART" id="SM00304">
    <property type="entry name" value="HAMP"/>
    <property type="match status" value="1"/>
</dbReference>
<dbReference type="GO" id="GO:0006935">
    <property type="term" value="P:chemotaxis"/>
    <property type="evidence" value="ECO:0007669"/>
    <property type="project" value="UniProtKB-KW"/>
</dbReference>
<dbReference type="OrthoDB" id="2489132at2"/>
<dbReference type="PROSITE" id="PS50885">
    <property type="entry name" value="HAMP"/>
    <property type="match status" value="1"/>
</dbReference>
<dbReference type="GO" id="GO:0007165">
    <property type="term" value="P:signal transduction"/>
    <property type="evidence" value="ECO:0007669"/>
    <property type="project" value="UniProtKB-KW"/>
</dbReference>
<evidence type="ECO:0000256" key="1">
    <source>
        <dbReference type="ARBA" id="ARBA00004370"/>
    </source>
</evidence>
<dbReference type="GO" id="GO:0005886">
    <property type="term" value="C:plasma membrane"/>
    <property type="evidence" value="ECO:0007669"/>
    <property type="project" value="TreeGrafter"/>
</dbReference>
<organism evidence="10 11">
    <name type="scientific">Pantoea ananatis (strain AJ13355)</name>
    <dbReference type="NCBI Taxonomy" id="932677"/>
    <lineage>
        <taxon>Bacteria</taxon>
        <taxon>Pseudomonadati</taxon>
        <taxon>Pseudomonadota</taxon>
        <taxon>Gammaproteobacteria</taxon>
        <taxon>Enterobacterales</taxon>
        <taxon>Erwiniaceae</taxon>
        <taxon>Pantoea</taxon>
    </lineage>
</organism>
<keyword evidence="7" id="KW-0812">Transmembrane</keyword>
<sequence>MKNILNNISLPTKFLILGIFALVLFVFPTYLFIQTGNQAIDAKKQELQGVPVEKDILTLLNLIQRHRAESAIAISLNKPDNAPRLALASQIDTLTDTIAAELRQYDASAQPTQRFNGVKAAWSQLQQDVASGKLTLATSLSHHALLIQNLLDTNQDILDLYGLSLDADLNTYQLIMSIYGRLPELTETLGRIRASGTSVIAAGANASDSSRGTMEYQIEGGNAALEKFSNVLNKAFAVEPDLKSEFTALANDAFQRSASVLKLAEDVFITKRVQITPVEYVKDFTQAINTYNDLGMKLSLQLGKTLNDQIDQRRRSQYILLASLIAVALLAVCVAVMISRSVTRPVKEAVLLASKVAAGDLTTTITVSGKNEIAELLNALSQMQQRLALLVSNIKNNASTIANSSEEIAMGNNDLSSRTEEQAASLAETAASMEQLSSIIKQNADNTRYASDMAVSATNAALKSGEAMTSVMTTMQKIRSSSGQIEEITSVIDSIAFQTNILALNAAVEAARAGETGKGFAVVAAEVRALAQRSASAAKEIKGLIEQSVGHSNEGLMLAQDAGSKVKQSVEAIEQTSQLIRDISSSSEEQSSGVSQINIAVNQMDQVTQQNAVLVEQSASSADELAKRASDLRDMVSVFRTA</sequence>
<dbReference type="InterPro" id="IPR051310">
    <property type="entry name" value="MCP_chemotaxis"/>
</dbReference>
<dbReference type="FunFam" id="1.10.287.950:FF:000001">
    <property type="entry name" value="Methyl-accepting chemotaxis sensory transducer"/>
    <property type="match status" value="1"/>
</dbReference>
<evidence type="ECO:0000259" key="8">
    <source>
        <dbReference type="PROSITE" id="PS50111"/>
    </source>
</evidence>
<keyword evidence="7" id="KW-0472">Membrane</keyword>
<feature type="transmembrane region" description="Helical" evidence="7">
    <location>
        <begin position="318"/>
        <end position="338"/>
    </location>
</feature>
<evidence type="ECO:0000259" key="9">
    <source>
        <dbReference type="PROSITE" id="PS50885"/>
    </source>
</evidence>
<keyword evidence="2" id="KW-0488">Methylation</keyword>
<comment type="similarity">
    <text evidence="5">Belongs to the methyl-accepting chemotaxis (MCP) protein family.</text>
</comment>
<dbReference type="KEGG" id="paj:PAJ_2668"/>
<feature type="transmembrane region" description="Helical" evidence="7">
    <location>
        <begin position="14"/>
        <end position="33"/>
    </location>
</feature>
<keyword evidence="7" id="KW-1133">Transmembrane helix</keyword>
<dbReference type="SUPFAM" id="SSF58104">
    <property type="entry name" value="Methyl-accepting chemotaxis protein (MCP) signaling domain"/>
    <property type="match status" value="1"/>
</dbReference>
<dbReference type="PATRIC" id="fig|553.3.peg.631"/>
<name>A0A0H3L0B9_PANAA</name>
<dbReference type="CDD" id="cd11386">
    <property type="entry name" value="MCP_signal"/>
    <property type="match status" value="1"/>
</dbReference>
<dbReference type="EMBL" id="AP012032">
    <property type="protein sequence ID" value="BAK12748.1"/>
    <property type="molecule type" value="Genomic_DNA"/>
</dbReference>
<protein>
    <submittedName>
        <fullName evidence="10">Methyl-accepting chemotaxis protein I Tsr</fullName>
    </submittedName>
</protein>
<evidence type="ECO:0000313" key="11">
    <source>
        <dbReference type="Proteomes" id="UP000006690"/>
    </source>
</evidence>
<dbReference type="PANTHER" id="PTHR43531:SF14">
    <property type="entry name" value="METHYL-ACCEPTING CHEMOTAXIS PROTEIN I-RELATED"/>
    <property type="match status" value="1"/>
</dbReference>
<dbReference type="HOGENOM" id="CLU_000445_107_22_6"/>